<comment type="cofactor">
    <cofactor evidence="1">
        <name>Mg(2+)</name>
        <dbReference type="ChEBI" id="CHEBI:18420"/>
    </cofactor>
</comment>
<reference evidence="11" key="1">
    <citation type="submission" date="2021-01" db="EMBL/GenBank/DDBJ databases">
        <title>Modified the classification status of verrucomicrobia.</title>
        <authorList>
            <person name="Feng X."/>
        </authorList>
    </citation>
    <scope>NUCLEOTIDE SEQUENCE</scope>
    <source>
        <strain evidence="11">_KCTC 22039</strain>
    </source>
</reference>
<evidence type="ECO:0000313" key="11">
    <source>
        <dbReference type="EMBL" id="MBK1791410.1"/>
    </source>
</evidence>
<evidence type="ECO:0000256" key="1">
    <source>
        <dbReference type="ARBA" id="ARBA00001946"/>
    </source>
</evidence>
<dbReference type="EMBL" id="JAENIM010000039">
    <property type="protein sequence ID" value="MBK1791410.1"/>
    <property type="molecule type" value="Genomic_DNA"/>
</dbReference>
<dbReference type="GO" id="GO:0000287">
    <property type="term" value="F:magnesium ion binding"/>
    <property type="evidence" value="ECO:0007669"/>
    <property type="project" value="InterPro"/>
</dbReference>
<evidence type="ECO:0000259" key="8">
    <source>
        <dbReference type="Pfam" id="PF02878"/>
    </source>
</evidence>
<dbReference type="SUPFAM" id="SSF55957">
    <property type="entry name" value="Phosphoglucomutase, C-terminal domain"/>
    <property type="match status" value="1"/>
</dbReference>
<keyword evidence="5" id="KW-0460">Magnesium</keyword>
<evidence type="ECO:0000256" key="3">
    <source>
        <dbReference type="ARBA" id="ARBA00022553"/>
    </source>
</evidence>
<dbReference type="GO" id="GO:0006166">
    <property type="term" value="P:purine ribonucleoside salvage"/>
    <property type="evidence" value="ECO:0007669"/>
    <property type="project" value="TreeGrafter"/>
</dbReference>
<dbReference type="InterPro" id="IPR005841">
    <property type="entry name" value="Alpha-D-phosphohexomutase_SF"/>
</dbReference>
<dbReference type="InterPro" id="IPR005845">
    <property type="entry name" value="A-D-PHexomutase_a/b/a-II"/>
</dbReference>
<sequence length="643" mass="69529">MQDIKLSLDQAVAGGQLLESSRENIIALLNGTISPVAEAAIRELIDAGEWQELNDRFFKTLAFGTGGLRGRTIGKIITKAEQGEGGPLDRPEHPCVGTASMNFYNVGRAIRGLIKYVKDFKEANGGDKGSIVLGCDSRHFSKDFAEFCAKLCNDLGVNAYLFESARATPEISFAIRELNADAGVVLTASHNPSHDNGFKAYFNEGSQLVDPHASAVINEVNAIDSEKYEPLPADQQGTTTLIGEDLDKVYMDKLESLLLRPQLLEGARTKVVFTNLHGTGGLISVPMLERLGFEVITVPEQDAPDGRFPTVDSPNPENAPALAMGIALAEKEGAEIVIGTDPDCDRMGIAIRNDEGKMEIITGNQIGSLMAWYRTMAMFEDGIITDSNRSRAVLIKTLVTTELQAAIAEKYGIGIIDTLTGFKYIAAKLEKYENAIPADKKGNYRELSEEDSRALRLEYSRFFVFGGEESYGYLGADFVRDKDGNGAAVMFAEVAAYAKSQGKSIAALLDDIYKEFGYYLEQGKALVMEGADGAAQIKSLATSYSATPPTELDGVAVTKVRDYSKDDFEDSEGDTLPKEGMIIVELADGRSFAIRPSGTEPKIKFYLFGKDEPAADLAASKAKVAAGLDSLWAALEADAKARL</sequence>
<dbReference type="PROSITE" id="PS00710">
    <property type="entry name" value="PGM_PMM"/>
    <property type="match status" value="1"/>
</dbReference>
<comment type="caution">
    <text evidence="11">The sequence shown here is derived from an EMBL/GenBank/DDBJ whole genome shotgun (WGS) entry which is preliminary data.</text>
</comment>
<name>A0A8J7SLI8_9BACT</name>
<keyword evidence="3" id="KW-0597">Phosphoprotein</keyword>
<keyword evidence="12" id="KW-1185">Reference proteome</keyword>
<dbReference type="InterPro" id="IPR005843">
    <property type="entry name" value="A-D-PHexomutase_C"/>
</dbReference>
<dbReference type="InterPro" id="IPR016055">
    <property type="entry name" value="A-D-PHexomutase_a/b/a-I/II/III"/>
</dbReference>
<organism evidence="11 12">
    <name type="scientific">Persicirhabdus sediminis</name>
    <dbReference type="NCBI Taxonomy" id="454144"/>
    <lineage>
        <taxon>Bacteria</taxon>
        <taxon>Pseudomonadati</taxon>
        <taxon>Verrucomicrobiota</taxon>
        <taxon>Verrucomicrobiia</taxon>
        <taxon>Verrucomicrobiales</taxon>
        <taxon>Verrucomicrobiaceae</taxon>
        <taxon>Persicirhabdus</taxon>
    </lineage>
</organism>
<evidence type="ECO:0000259" key="10">
    <source>
        <dbReference type="Pfam" id="PF02880"/>
    </source>
</evidence>
<protein>
    <submittedName>
        <fullName evidence="11">Phospho-sugar mutase</fullName>
    </submittedName>
</protein>
<dbReference type="Pfam" id="PF02880">
    <property type="entry name" value="PGM_PMM_III"/>
    <property type="match status" value="1"/>
</dbReference>
<dbReference type="InterPro" id="IPR005846">
    <property type="entry name" value="A-D-PHexomutase_a/b/a-III"/>
</dbReference>
<evidence type="ECO:0000256" key="2">
    <source>
        <dbReference type="ARBA" id="ARBA00010231"/>
    </source>
</evidence>
<feature type="domain" description="Alpha-D-phosphohexomutase alpha/beta/alpha" evidence="10">
    <location>
        <begin position="376"/>
        <end position="516"/>
    </location>
</feature>
<dbReference type="GO" id="GO:0005975">
    <property type="term" value="P:carbohydrate metabolic process"/>
    <property type="evidence" value="ECO:0007669"/>
    <property type="project" value="InterPro"/>
</dbReference>
<evidence type="ECO:0000256" key="4">
    <source>
        <dbReference type="ARBA" id="ARBA00022723"/>
    </source>
</evidence>
<evidence type="ECO:0000313" key="12">
    <source>
        <dbReference type="Proteomes" id="UP000624703"/>
    </source>
</evidence>
<gene>
    <name evidence="11" type="ORF">JIN82_09630</name>
</gene>
<dbReference type="RefSeq" id="WP_200311416.1">
    <property type="nucleotide sequence ID" value="NZ_JAENIM010000039.1"/>
</dbReference>
<feature type="domain" description="Alpha-D-phosphohexomutase C-terminal" evidence="7">
    <location>
        <begin position="578"/>
        <end position="616"/>
    </location>
</feature>
<proteinExistence type="inferred from homology"/>
<dbReference type="Gene3D" id="3.40.120.10">
    <property type="entry name" value="Alpha-D-Glucose-1,6-Bisphosphate, subunit A, domain 3"/>
    <property type="match status" value="3"/>
</dbReference>
<dbReference type="Pfam" id="PF02878">
    <property type="entry name" value="PGM_PMM_I"/>
    <property type="match status" value="1"/>
</dbReference>
<keyword evidence="6" id="KW-0413">Isomerase</keyword>
<dbReference type="PRINTS" id="PR00509">
    <property type="entry name" value="PGMPMM"/>
</dbReference>
<dbReference type="PANTHER" id="PTHR45745">
    <property type="entry name" value="PHOSPHOMANNOMUTASE 45A"/>
    <property type="match status" value="1"/>
</dbReference>
<feature type="domain" description="Alpha-D-phosphohexomutase alpha/beta/alpha" evidence="9">
    <location>
        <begin position="250"/>
        <end position="353"/>
    </location>
</feature>
<dbReference type="CDD" id="cd05799">
    <property type="entry name" value="PGM2"/>
    <property type="match status" value="1"/>
</dbReference>
<dbReference type="Pfam" id="PF00408">
    <property type="entry name" value="PGM_PMM_IV"/>
    <property type="match status" value="1"/>
</dbReference>
<dbReference type="GO" id="GO:0008973">
    <property type="term" value="F:phosphopentomutase activity"/>
    <property type="evidence" value="ECO:0007669"/>
    <property type="project" value="TreeGrafter"/>
</dbReference>
<dbReference type="InterPro" id="IPR016066">
    <property type="entry name" value="A-D-PHexomutase_CS"/>
</dbReference>
<evidence type="ECO:0000259" key="9">
    <source>
        <dbReference type="Pfam" id="PF02879"/>
    </source>
</evidence>
<keyword evidence="4" id="KW-0479">Metal-binding</keyword>
<evidence type="ECO:0000256" key="5">
    <source>
        <dbReference type="ARBA" id="ARBA00022842"/>
    </source>
</evidence>
<evidence type="ECO:0000259" key="7">
    <source>
        <dbReference type="Pfam" id="PF00408"/>
    </source>
</evidence>
<dbReference type="InterPro" id="IPR036900">
    <property type="entry name" value="A-D-PHexomutase_C_sf"/>
</dbReference>
<evidence type="ECO:0000256" key="6">
    <source>
        <dbReference type="ARBA" id="ARBA00023235"/>
    </source>
</evidence>
<dbReference type="Proteomes" id="UP000624703">
    <property type="component" value="Unassembled WGS sequence"/>
</dbReference>
<dbReference type="PANTHER" id="PTHR45745:SF1">
    <property type="entry name" value="PHOSPHOGLUCOMUTASE 2B-RELATED"/>
    <property type="match status" value="1"/>
</dbReference>
<dbReference type="AlphaFoldDB" id="A0A8J7SLI8"/>
<dbReference type="SUPFAM" id="SSF53738">
    <property type="entry name" value="Phosphoglucomutase, first 3 domains"/>
    <property type="match status" value="3"/>
</dbReference>
<feature type="domain" description="Alpha-D-phosphohexomutase alpha/beta/alpha" evidence="8">
    <location>
        <begin position="98"/>
        <end position="225"/>
    </location>
</feature>
<dbReference type="InterPro" id="IPR005844">
    <property type="entry name" value="A-D-PHexomutase_a/b/a-I"/>
</dbReference>
<comment type="similarity">
    <text evidence="2">Belongs to the phosphohexose mutase family.</text>
</comment>
<accession>A0A8J7SLI8</accession>
<dbReference type="Gene3D" id="3.30.310.50">
    <property type="entry name" value="Alpha-D-phosphohexomutase, C-terminal domain"/>
    <property type="match status" value="1"/>
</dbReference>
<dbReference type="Pfam" id="PF02879">
    <property type="entry name" value="PGM_PMM_II"/>
    <property type="match status" value="1"/>
</dbReference>